<dbReference type="InterPro" id="IPR002560">
    <property type="entry name" value="Transposase_DDE"/>
</dbReference>
<dbReference type="PANTHER" id="PTHR33498">
    <property type="entry name" value="TRANSPOSASE FOR INSERTION SEQUENCE ELEMENT IS1557"/>
    <property type="match status" value="1"/>
</dbReference>
<organism evidence="2 3">
    <name type="scientific">Rhodocytophaga aerolata</name>
    <dbReference type="NCBI Taxonomy" id="455078"/>
    <lineage>
        <taxon>Bacteria</taxon>
        <taxon>Pseudomonadati</taxon>
        <taxon>Bacteroidota</taxon>
        <taxon>Cytophagia</taxon>
        <taxon>Cytophagales</taxon>
        <taxon>Rhodocytophagaceae</taxon>
        <taxon>Rhodocytophaga</taxon>
    </lineage>
</organism>
<dbReference type="InterPro" id="IPR029261">
    <property type="entry name" value="Transposase_Znf"/>
</dbReference>
<dbReference type="Pfam" id="PF14690">
    <property type="entry name" value="Zn_ribbon_ISL3"/>
    <property type="match status" value="1"/>
</dbReference>
<dbReference type="Pfam" id="PF02796">
    <property type="entry name" value="HTH_7"/>
    <property type="match status" value="1"/>
</dbReference>
<evidence type="ECO:0000259" key="1">
    <source>
        <dbReference type="PROSITE" id="PS50531"/>
    </source>
</evidence>
<dbReference type="Gene3D" id="1.10.10.60">
    <property type="entry name" value="Homeodomain-like"/>
    <property type="match status" value="1"/>
</dbReference>
<comment type="caution">
    <text evidence="2">The sequence shown here is derived from an EMBL/GenBank/DDBJ whole genome shotgun (WGS) entry which is preliminary data.</text>
</comment>
<accession>A0ABT8RIN1</accession>
<reference evidence="2" key="1">
    <citation type="submission" date="2023-07" db="EMBL/GenBank/DDBJ databases">
        <title>The genome sequence of Rhodocytophaga aerolata KACC 12507.</title>
        <authorList>
            <person name="Zhang X."/>
        </authorList>
    </citation>
    <scope>NUCLEOTIDE SEQUENCE</scope>
    <source>
        <strain evidence="2">KACC 12507</strain>
    </source>
</reference>
<protein>
    <submittedName>
        <fullName evidence="2">ISL3 family transposase</fullName>
    </submittedName>
</protein>
<dbReference type="PANTHER" id="PTHR33498:SF1">
    <property type="entry name" value="TRANSPOSASE FOR INSERTION SEQUENCE ELEMENT IS1557"/>
    <property type="match status" value="1"/>
</dbReference>
<dbReference type="InterPro" id="IPR047951">
    <property type="entry name" value="Transpos_ISL3"/>
</dbReference>
<dbReference type="PROSITE" id="PS50531">
    <property type="entry name" value="HTH_IS21"/>
    <property type="match status" value="1"/>
</dbReference>
<evidence type="ECO:0000313" key="2">
    <source>
        <dbReference type="EMBL" id="MDO1451966.1"/>
    </source>
</evidence>
<keyword evidence="3" id="KW-1185">Reference proteome</keyword>
<gene>
    <name evidence="2" type="ORF">Q0590_37200</name>
</gene>
<feature type="domain" description="HTH IS21-type" evidence="1">
    <location>
        <begin position="273"/>
        <end position="333"/>
    </location>
</feature>
<dbReference type="Proteomes" id="UP001168528">
    <property type="component" value="Unassembled WGS sequence"/>
</dbReference>
<dbReference type="InterPro" id="IPR006120">
    <property type="entry name" value="Resolvase_HTH_dom"/>
</dbReference>
<dbReference type="EMBL" id="JAUKPO010000141">
    <property type="protein sequence ID" value="MDO1451966.1"/>
    <property type="molecule type" value="Genomic_DNA"/>
</dbReference>
<sequence length="512" mass="57932">MSNILFGTCPLCRHMSHKVHSYYERSVSDLPMSGKVVWLRISVRKFFCQQEACCRKIFAERFDTYLPAYQRRLQRSTAQIGQIGLSCGSKPGAKICRLIGLPVSASTLLRVMKKTPLPEVVTPKVLGIDDFAFRKGNTYGTILGDLTQRKVIDLLPDQESKTVEEWLTAHPGVEVVSRDRSVVYAHAVTAAAPTAVQVADRWHLLKNLSENMARYLDIQRSLITAVAGQLNQKQAATPIQNTNPLISLAANLGLKTIGNHEAIAQLSTEKRYPKYGQVKSLQQQGYGRKTIARHLGLSRNTVRKYFAQSSFVAKVHSRRSNLAEFESYLRKRWGEGETCVKNLWKEIKPMGYNGCYSILADFLSKYPNTPNPHALPPAQKGTTYSSRSLSIALCHKEEDWKDEQKPFLLKLLQKSAILDQARQLSLEFKSLMETKRGHQLESWCQKAEQLPLFKGFVRGIRQDFAAVEQAMTSIWSNGQTEGQVNRLKNIKRQMYGKADFDLLRLRVLIRSG</sequence>
<name>A0ABT8RIN1_9BACT</name>
<dbReference type="Pfam" id="PF01610">
    <property type="entry name" value="DDE_Tnp_ISL3"/>
    <property type="match status" value="2"/>
</dbReference>
<dbReference type="NCBIfam" id="NF033550">
    <property type="entry name" value="transpos_ISL3"/>
    <property type="match status" value="1"/>
</dbReference>
<proteinExistence type="predicted"/>
<dbReference type="InterPro" id="IPR017894">
    <property type="entry name" value="HTH_IS21_transposase_type"/>
</dbReference>
<evidence type="ECO:0000313" key="3">
    <source>
        <dbReference type="Proteomes" id="UP001168528"/>
    </source>
</evidence>